<reference evidence="6 7" key="1">
    <citation type="submission" date="2025-04" db="UniProtKB">
        <authorList>
            <consortium name="RefSeq"/>
        </authorList>
    </citation>
    <scope>IDENTIFICATION</scope>
</reference>
<dbReference type="GeneID" id="105429297"/>
<dbReference type="Proteomes" id="UP000504615">
    <property type="component" value="Unplaced"/>
</dbReference>
<dbReference type="GO" id="GO:0006777">
    <property type="term" value="P:Mo-molybdopterin cofactor biosynthetic process"/>
    <property type="evidence" value="ECO:0007669"/>
    <property type="project" value="UniProtKB-UniRule"/>
</dbReference>
<name>A0A6I9WH31_9HYME</name>
<comment type="pathway">
    <text evidence="4">Cofactor biosynthesis; molybdopterin biosynthesis.</text>
</comment>
<evidence type="ECO:0000313" key="5">
    <source>
        <dbReference type="Proteomes" id="UP000504615"/>
    </source>
</evidence>
<dbReference type="RefSeq" id="XP_011640487.1">
    <property type="nucleotide sequence ID" value="XM_011642185.1"/>
</dbReference>
<dbReference type="SUPFAM" id="SSF54690">
    <property type="entry name" value="Molybdopterin synthase subunit MoaE"/>
    <property type="match status" value="1"/>
</dbReference>
<keyword evidence="2 4" id="KW-0808">Transferase</keyword>
<proteinExistence type="inferred from homology"/>
<protein>
    <recommendedName>
        <fullName evidence="4">Molybdopterin synthase catalytic subunit</fullName>
        <ecNumber evidence="4">2.8.1.12</ecNumber>
    </recommendedName>
    <alternativeName>
        <fullName evidence="4">Molybdenum cofactor synthesis protein 2 large subunit</fullName>
    </alternativeName>
    <alternativeName>
        <fullName evidence="4">Molybdenum cofactor synthesis protein 2B</fullName>
        <shortName evidence="4">MOCS2B</shortName>
    </alternativeName>
</protein>
<evidence type="ECO:0000256" key="2">
    <source>
        <dbReference type="ARBA" id="ARBA00022679"/>
    </source>
</evidence>
<dbReference type="UniPathway" id="UPA00344"/>
<keyword evidence="5" id="KW-1185">Reference proteome</keyword>
<feature type="binding site" evidence="4">
    <location>
        <begin position="104"/>
        <end position="105"/>
    </location>
    <ligand>
        <name>substrate</name>
    </ligand>
</feature>
<feature type="binding site" evidence="4">
    <location>
        <begin position="127"/>
        <end position="129"/>
    </location>
    <ligand>
        <name>substrate</name>
    </ligand>
</feature>
<gene>
    <name evidence="6 7" type="primary">LOC105429297</name>
    <name evidence="4" type="synonym">Mocs2</name>
</gene>
<organism evidence="5 6">
    <name type="scientific">Pogonomyrmex barbatus</name>
    <name type="common">red harvester ant</name>
    <dbReference type="NCBI Taxonomy" id="144034"/>
    <lineage>
        <taxon>Eukaryota</taxon>
        <taxon>Metazoa</taxon>
        <taxon>Ecdysozoa</taxon>
        <taxon>Arthropoda</taxon>
        <taxon>Hexapoda</taxon>
        <taxon>Insecta</taxon>
        <taxon>Pterygota</taxon>
        <taxon>Neoptera</taxon>
        <taxon>Endopterygota</taxon>
        <taxon>Hymenoptera</taxon>
        <taxon>Apocrita</taxon>
        <taxon>Aculeata</taxon>
        <taxon>Formicoidea</taxon>
        <taxon>Formicidae</taxon>
        <taxon>Myrmicinae</taxon>
        <taxon>Pogonomyrmex</taxon>
    </lineage>
</organism>
<dbReference type="KEGG" id="pbar:105429297"/>
<dbReference type="InterPro" id="IPR003448">
    <property type="entry name" value="Mopterin_biosynth_MoaE"/>
</dbReference>
<dbReference type="InterPro" id="IPR036563">
    <property type="entry name" value="MoaE_sf"/>
</dbReference>
<comment type="subcellular location">
    <subcellularLocation>
        <location evidence="4">Cytoplasm</location>
    </subcellularLocation>
</comment>
<evidence type="ECO:0000313" key="6">
    <source>
        <dbReference type="RefSeq" id="XP_011640477.1"/>
    </source>
</evidence>
<dbReference type="PANTHER" id="PTHR23404">
    <property type="entry name" value="MOLYBDOPTERIN SYNTHASE RELATED"/>
    <property type="match status" value="1"/>
</dbReference>
<dbReference type="Gene3D" id="3.90.1170.40">
    <property type="entry name" value="Molybdopterin biosynthesis MoaE subunit"/>
    <property type="match status" value="1"/>
</dbReference>
<dbReference type="HAMAP" id="MF_03052">
    <property type="entry name" value="MOC2B"/>
    <property type="match status" value="1"/>
</dbReference>
<dbReference type="FunFam" id="3.90.1170.40:FF:000002">
    <property type="entry name" value="Molybdopterin synthase catalytic subunit"/>
    <property type="match status" value="1"/>
</dbReference>
<dbReference type="InterPro" id="IPR028888">
    <property type="entry name" value="MOCS2B_euk"/>
</dbReference>
<comment type="similarity">
    <text evidence="4">Belongs to the MoaE family. MOCS2B subfamily.</text>
</comment>
<feature type="binding site" evidence="4">
    <location>
        <position position="120"/>
    </location>
    <ligand>
        <name>substrate</name>
    </ligand>
</feature>
<evidence type="ECO:0000256" key="3">
    <source>
        <dbReference type="ARBA" id="ARBA00023150"/>
    </source>
</evidence>
<comment type="miscellaneous">
    <text evidence="4">This protein is produced by a bicistronic gene which also produces the large subunit (MOCS2A).</text>
</comment>
<dbReference type="Pfam" id="PF02391">
    <property type="entry name" value="MoaE"/>
    <property type="match status" value="1"/>
</dbReference>
<dbReference type="CDD" id="cd00756">
    <property type="entry name" value="MoaE"/>
    <property type="match status" value="1"/>
</dbReference>
<comment type="function">
    <text evidence="4">Catalytic subunit of the molybdopterin synthase complex, a complex that catalyzes the conversion of precursor Z into molybdopterin. Acts by mediating the incorporation of 2 sulfur atoms from thiocarboxylated MOCS2A into precursor Z to generate a dithiolene group.</text>
</comment>
<comment type="subunit">
    <text evidence="4">Heterotetramer; composed of 2 small (MOCS2A) and 2 large (MOCS2B) subunits.</text>
</comment>
<accession>A0A6I9WH31</accession>
<sequence length="367" mass="42861">MDISKNFVKLQQAELNIAEIMELVTFSNCGAISSFVGITRDNFENKKVIKLEYEVYESMALKEMTNICNKIRSQWDVEGIAIYHRIGEVPISKASVVIAVSSPHREEALKAVEYAINTLKASVPIWKKEIYETKEQQWKQNKECRWSTLMREDSEDSEIQRFQKITNINEKIPDKDIIDPSIIQIQASSEELNRRIDSFIERKRQQVNTMNVQEFCHHSEKYSDNENSCARVNAILIQRKDSKSHVKVHRVLNTWGPQTIDRSILSNSVTINASDYSPILDDRISATERIIGINKPVPKDIYKRLKNIEDRILYLESISPEYKEFWVTEQMNNLKDISKPIQKRTYSMAELDFKLDELEDKYCKKIK</sequence>
<evidence type="ECO:0000256" key="1">
    <source>
        <dbReference type="ARBA" id="ARBA00022490"/>
    </source>
</evidence>
<dbReference type="AlphaFoldDB" id="A0A6I9WH31"/>
<dbReference type="GO" id="GO:0030366">
    <property type="term" value="F:molybdopterin synthase activity"/>
    <property type="evidence" value="ECO:0007669"/>
    <property type="project" value="UniProtKB-UniRule"/>
</dbReference>
<dbReference type="CTD" id="43017"/>
<keyword evidence="1 4" id="KW-0963">Cytoplasm</keyword>
<comment type="catalytic activity">
    <reaction evidence="4">
        <text>2 [molybdopterin-synthase sulfur-carrier protein]-C-terminal-Gly-aminoethanethioate + cyclic pyranopterin phosphate + H2O = molybdopterin + 2 [molybdopterin-synthase sulfur-carrier protein]-C-terminal Gly-Gly + 2 H(+)</text>
        <dbReference type="Rhea" id="RHEA:26333"/>
        <dbReference type="Rhea" id="RHEA-COMP:12202"/>
        <dbReference type="Rhea" id="RHEA-COMP:19907"/>
        <dbReference type="ChEBI" id="CHEBI:15377"/>
        <dbReference type="ChEBI" id="CHEBI:15378"/>
        <dbReference type="ChEBI" id="CHEBI:58698"/>
        <dbReference type="ChEBI" id="CHEBI:59648"/>
        <dbReference type="ChEBI" id="CHEBI:90778"/>
        <dbReference type="ChEBI" id="CHEBI:232372"/>
        <dbReference type="EC" id="2.8.1.12"/>
    </reaction>
</comment>
<evidence type="ECO:0000313" key="7">
    <source>
        <dbReference type="RefSeq" id="XP_011640487.1"/>
    </source>
</evidence>
<dbReference type="RefSeq" id="XP_011640477.1">
    <property type="nucleotide sequence ID" value="XM_011642175.1"/>
</dbReference>
<evidence type="ECO:0000256" key="4">
    <source>
        <dbReference type="HAMAP-Rule" id="MF_03052"/>
    </source>
</evidence>
<keyword evidence="3 4" id="KW-0501">Molybdenum cofactor biosynthesis</keyword>
<dbReference type="EC" id="2.8.1.12" evidence="4"/>
<dbReference type="GO" id="GO:1990140">
    <property type="term" value="C:molybdopterin synthase complex"/>
    <property type="evidence" value="ECO:0007669"/>
    <property type="project" value="UniProtKB-UniRule"/>
</dbReference>
<dbReference type="OrthoDB" id="5531344at2759"/>